<dbReference type="Proteomes" id="UP000182660">
    <property type="component" value="Unassembled WGS sequence"/>
</dbReference>
<evidence type="ECO:0000313" key="2">
    <source>
        <dbReference type="EMBL" id="SGY94414.1"/>
    </source>
</evidence>
<dbReference type="InterPro" id="IPR007332">
    <property type="entry name" value="DUF411"/>
</dbReference>
<feature type="chain" id="PRO_5015029787" evidence="1">
    <location>
        <begin position="25"/>
        <end position="149"/>
    </location>
</feature>
<dbReference type="GeneID" id="61296623"/>
<accession>A0A090I8L5</accession>
<dbReference type="InterPro" id="IPR036249">
    <property type="entry name" value="Thioredoxin-like_sf"/>
</dbReference>
<feature type="signal peptide" evidence="1">
    <location>
        <begin position="1"/>
        <end position="24"/>
    </location>
</feature>
<dbReference type="EMBL" id="FPLD01000077">
    <property type="protein sequence ID" value="SGZ05943.1"/>
    <property type="molecule type" value="Genomic_DNA"/>
</dbReference>
<dbReference type="SUPFAM" id="SSF52833">
    <property type="entry name" value="Thioredoxin-like"/>
    <property type="match status" value="1"/>
</dbReference>
<dbReference type="STRING" id="80854.MVIS_0179"/>
<keyword evidence="1" id="KW-0732">Signal</keyword>
<dbReference type="KEGG" id="mvs:MVIS_0179"/>
<reference evidence="2 4" key="2">
    <citation type="submission" date="2016-11" db="EMBL/GenBank/DDBJ databases">
        <authorList>
            <person name="Klemetsen T."/>
        </authorList>
    </citation>
    <scope>NUCLEOTIDE SEQUENCE [LARGE SCALE GENOMIC DNA]</scope>
    <source>
        <strain evidence="2">MT 2528</strain>
    </source>
</reference>
<dbReference type="OrthoDB" id="14727at2"/>
<evidence type="ECO:0000313" key="4">
    <source>
        <dbReference type="Proteomes" id="UP000182660"/>
    </source>
</evidence>
<dbReference type="HOGENOM" id="CLU_112034_3_0_6"/>
<protein>
    <submittedName>
        <fullName evidence="3">Uncharacterized protein</fullName>
    </submittedName>
</protein>
<keyword evidence="4" id="KW-1185">Reference proteome</keyword>
<proteinExistence type="predicted"/>
<dbReference type="Proteomes" id="UP000183794">
    <property type="component" value="Unassembled WGS sequence"/>
</dbReference>
<dbReference type="AlphaFoldDB" id="A0A090I8L5"/>
<sequence length="149" mass="16413">MTFITKLLKPVLLTSSLIGSVALAEEMTVYKSQYCGCCTEWAEQMEDAGFTLTVINSEHMRDVKNQYGVPNNLRSCHTAIINDYIVEGHVPVADIKKLLALNKRVKGIATPGMPQSAPGMDVPGATDTYQVVAFNKAGMQYVYNEYNSK</sequence>
<name>A0A090I8L5_9GAMM</name>
<dbReference type="Pfam" id="PF04214">
    <property type="entry name" value="DUF411"/>
    <property type="match status" value="1"/>
</dbReference>
<dbReference type="EMBL" id="FPLJ01000060">
    <property type="protein sequence ID" value="SGY94414.1"/>
    <property type="molecule type" value="Genomic_DNA"/>
</dbReference>
<gene>
    <name evidence="2" type="ORF">MT2528_2789</name>
    <name evidence="3" type="ORF">NVI5450_2982</name>
</gene>
<dbReference type="PATRIC" id="fig|80854.5.peg.185"/>
<reference evidence="3 5" key="1">
    <citation type="submission" date="2016-11" db="EMBL/GenBank/DDBJ databases">
        <authorList>
            <person name="Jaros S."/>
            <person name="Januszkiewicz K."/>
            <person name="Wedrychowicz H."/>
        </authorList>
    </citation>
    <scope>NUCLEOTIDE SEQUENCE [LARGE SCALE GENOMIC DNA]</scope>
    <source>
        <strain evidence="3">NVI 5450</strain>
    </source>
</reference>
<evidence type="ECO:0000256" key="1">
    <source>
        <dbReference type="SAM" id="SignalP"/>
    </source>
</evidence>
<evidence type="ECO:0000313" key="5">
    <source>
        <dbReference type="Proteomes" id="UP000183794"/>
    </source>
</evidence>
<dbReference type="RefSeq" id="WP_045108666.1">
    <property type="nucleotide sequence ID" value="NZ_CAWQZC010000153.1"/>
</dbReference>
<evidence type="ECO:0000313" key="3">
    <source>
        <dbReference type="EMBL" id="SGZ05943.1"/>
    </source>
</evidence>
<organism evidence="3 5">
    <name type="scientific">Moritella viscosa</name>
    <dbReference type="NCBI Taxonomy" id="80854"/>
    <lineage>
        <taxon>Bacteria</taxon>
        <taxon>Pseudomonadati</taxon>
        <taxon>Pseudomonadota</taxon>
        <taxon>Gammaproteobacteria</taxon>
        <taxon>Alteromonadales</taxon>
        <taxon>Moritellaceae</taxon>
        <taxon>Moritella</taxon>
    </lineage>
</organism>